<gene>
    <name evidence="6" type="ORF">ACFO3I_04410</name>
</gene>
<evidence type="ECO:0000256" key="1">
    <source>
        <dbReference type="ARBA" id="ARBA00004141"/>
    </source>
</evidence>
<evidence type="ECO:0000256" key="5">
    <source>
        <dbReference type="SAM" id="Phobius"/>
    </source>
</evidence>
<dbReference type="InterPro" id="IPR050997">
    <property type="entry name" value="MAPEG"/>
</dbReference>
<proteinExistence type="predicted"/>
<evidence type="ECO:0000313" key="7">
    <source>
        <dbReference type="Proteomes" id="UP001595962"/>
    </source>
</evidence>
<dbReference type="InterPro" id="IPR023352">
    <property type="entry name" value="MAPEG-like_dom_sf"/>
</dbReference>
<keyword evidence="2 5" id="KW-0812">Transmembrane</keyword>
<dbReference type="Pfam" id="PF01124">
    <property type="entry name" value="MAPEG"/>
    <property type="match status" value="1"/>
</dbReference>
<name>A0ABV9JIB7_9GAMM</name>
<organism evidence="6 7">
    <name type="scientific">Rheinheimera marina</name>
    <dbReference type="NCBI Taxonomy" id="1774958"/>
    <lineage>
        <taxon>Bacteria</taxon>
        <taxon>Pseudomonadati</taxon>
        <taxon>Pseudomonadota</taxon>
        <taxon>Gammaproteobacteria</taxon>
        <taxon>Chromatiales</taxon>
        <taxon>Chromatiaceae</taxon>
        <taxon>Rheinheimera</taxon>
    </lineage>
</organism>
<evidence type="ECO:0000256" key="3">
    <source>
        <dbReference type="ARBA" id="ARBA00022989"/>
    </source>
</evidence>
<accession>A0ABV9JIB7</accession>
<dbReference type="RefSeq" id="WP_377332080.1">
    <property type="nucleotide sequence ID" value="NZ_JBHSGB010000005.1"/>
</dbReference>
<reference evidence="7" key="1">
    <citation type="journal article" date="2019" name="Int. J. Syst. Evol. Microbiol.">
        <title>The Global Catalogue of Microorganisms (GCM) 10K type strain sequencing project: providing services to taxonomists for standard genome sequencing and annotation.</title>
        <authorList>
            <consortium name="The Broad Institute Genomics Platform"/>
            <consortium name="The Broad Institute Genome Sequencing Center for Infectious Disease"/>
            <person name="Wu L."/>
            <person name="Ma J."/>
        </authorList>
    </citation>
    <scope>NUCLEOTIDE SEQUENCE [LARGE SCALE GENOMIC DNA]</scope>
    <source>
        <strain evidence="7">DT28</strain>
    </source>
</reference>
<dbReference type="Gene3D" id="1.20.120.550">
    <property type="entry name" value="Membrane associated eicosanoid/glutathione metabolism-like domain"/>
    <property type="match status" value="1"/>
</dbReference>
<dbReference type="PANTHER" id="PTHR10250">
    <property type="entry name" value="MICROSOMAL GLUTATHIONE S-TRANSFERASE"/>
    <property type="match status" value="1"/>
</dbReference>
<dbReference type="SUPFAM" id="SSF161084">
    <property type="entry name" value="MAPEG domain-like"/>
    <property type="match status" value="1"/>
</dbReference>
<evidence type="ECO:0000256" key="2">
    <source>
        <dbReference type="ARBA" id="ARBA00022692"/>
    </source>
</evidence>
<dbReference type="PANTHER" id="PTHR10250:SF15">
    <property type="entry name" value="MICROSOMAL GLUTATHIONE S-TRANSFERASE-RELATED"/>
    <property type="match status" value="1"/>
</dbReference>
<dbReference type="Proteomes" id="UP001595962">
    <property type="component" value="Unassembled WGS sequence"/>
</dbReference>
<evidence type="ECO:0000313" key="6">
    <source>
        <dbReference type="EMBL" id="MFC4654267.1"/>
    </source>
</evidence>
<dbReference type="InterPro" id="IPR001129">
    <property type="entry name" value="Membr-assoc_MAPEG"/>
</dbReference>
<keyword evidence="4 5" id="KW-0472">Membrane</keyword>
<comment type="caution">
    <text evidence="6">The sequence shown here is derived from an EMBL/GenBank/DDBJ whole genome shotgun (WGS) entry which is preliminary data.</text>
</comment>
<sequence length="132" mass="14236">MALHLPALVTVLALLLFVYSFLAVGKARVTYGVAAPATTGHAAFEVVYRVQMNTLEQLVLFLPALWLFSHYVSPLWAGLLGVVWLAGRVLYAISYIKNPKSRGPGFIISFIASIALLLGSAVGMEMRMVAGV</sequence>
<feature type="transmembrane region" description="Helical" evidence="5">
    <location>
        <begin position="105"/>
        <end position="124"/>
    </location>
</feature>
<evidence type="ECO:0000256" key="4">
    <source>
        <dbReference type="ARBA" id="ARBA00023136"/>
    </source>
</evidence>
<protein>
    <submittedName>
        <fullName evidence="6">MAPEG family protein</fullName>
    </submittedName>
</protein>
<keyword evidence="7" id="KW-1185">Reference proteome</keyword>
<comment type="subcellular location">
    <subcellularLocation>
        <location evidence="1">Membrane</location>
        <topology evidence="1">Multi-pass membrane protein</topology>
    </subcellularLocation>
</comment>
<keyword evidence="3 5" id="KW-1133">Transmembrane helix</keyword>
<feature type="transmembrane region" description="Helical" evidence="5">
    <location>
        <begin position="75"/>
        <end position="93"/>
    </location>
</feature>
<dbReference type="EMBL" id="JBHSGB010000005">
    <property type="protein sequence ID" value="MFC4654267.1"/>
    <property type="molecule type" value="Genomic_DNA"/>
</dbReference>